<dbReference type="GO" id="GO:0071013">
    <property type="term" value="C:catalytic step 2 spliceosome"/>
    <property type="evidence" value="ECO:0007669"/>
    <property type="project" value="TreeGrafter"/>
</dbReference>
<dbReference type="RefSeq" id="XP_022457299.1">
    <property type="nucleotide sequence ID" value="XM_022605874.1"/>
</dbReference>
<gene>
    <name evidence="7" type="ORF">KUCA_T00001254001</name>
</gene>
<evidence type="ECO:0000256" key="1">
    <source>
        <dbReference type="ARBA" id="ARBA00003777"/>
    </source>
</evidence>
<comment type="function">
    <text evidence="1">Involved in pre-mRNA splicing.</text>
</comment>
<dbReference type="InterPro" id="IPR006973">
    <property type="entry name" value="Cwf_Cwc_15"/>
</dbReference>
<comment type="similarity">
    <text evidence="2">Belongs to the CWC15 family.</text>
</comment>
<feature type="compositionally biased region" description="Acidic residues" evidence="6">
    <location>
        <begin position="99"/>
        <end position="109"/>
    </location>
</feature>
<feature type="region of interest" description="Disordered" evidence="6">
    <location>
        <begin position="1"/>
        <end position="172"/>
    </location>
</feature>
<evidence type="ECO:0000313" key="8">
    <source>
        <dbReference type="Proteomes" id="UP000019384"/>
    </source>
</evidence>
<dbReference type="HOGENOM" id="CLU_068312_0_1_1"/>
<keyword evidence="8" id="KW-1185">Reference proteome</keyword>
<name>W6MKM3_9ASCO</name>
<reference evidence="7" key="2">
    <citation type="submission" date="2014-02" db="EMBL/GenBank/DDBJ databases">
        <title>Complete DNA sequence of /Kuraishia capsulata/ illustrates novel genomic features among budding yeasts (/Saccharomycotina/).</title>
        <authorList>
            <person name="Morales L."/>
            <person name="Noel B."/>
            <person name="Porcel B."/>
            <person name="Marcet-Houben M."/>
            <person name="Hullo M-F."/>
            <person name="Sacerdot C."/>
            <person name="Tekaia F."/>
            <person name="Leh-Louis V."/>
            <person name="Despons L."/>
            <person name="Khanna V."/>
            <person name="Aury J-M."/>
            <person name="Barbe V."/>
            <person name="Couloux A."/>
            <person name="Labadie K."/>
            <person name="Pelletier E."/>
            <person name="Souciet J-L."/>
            <person name="Boekhout T."/>
            <person name="Gabaldon T."/>
            <person name="Wincker P."/>
            <person name="Dujon B."/>
        </authorList>
    </citation>
    <scope>NUCLEOTIDE SEQUENCE</scope>
    <source>
        <strain evidence="7">CBS 1993</strain>
    </source>
</reference>
<protein>
    <recommendedName>
        <fullName evidence="3">Pre-mRNA-splicing factor CWC15</fullName>
    </recommendedName>
</protein>
<dbReference type="Proteomes" id="UP000019384">
    <property type="component" value="Unassembled WGS sequence"/>
</dbReference>
<evidence type="ECO:0000256" key="3">
    <source>
        <dbReference type="ARBA" id="ARBA00020693"/>
    </source>
</evidence>
<dbReference type="Pfam" id="PF04889">
    <property type="entry name" value="Cwf_Cwc_15"/>
    <property type="match status" value="1"/>
</dbReference>
<evidence type="ECO:0000313" key="7">
    <source>
        <dbReference type="EMBL" id="CDK25287.1"/>
    </source>
</evidence>
<dbReference type="EMBL" id="HG793125">
    <property type="protein sequence ID" value="CDK25287.1"/>
    <property type="molecule type" value="Genomic_DNA"/>
</dbReference>
<organism evidence="7 8">
    <name type="scientific">Kuraishia capsulata CBS 1993</name>
    <dbReference type="NCBI Taxonomy" id="1382522"/>
    <lineage>
        <taxon>Eukaryota</taxon>
        <taxon>Fungi</taxon>
        <taxon>Dikarya</taxon>
        <taxon>Ascomycota</taxon>
        <taxon>Saccharomycotina</taxon>
        <taxon>Pichiomycetes</taxon>
        <taxon>Pichiales</taxon>
        <taxon>Pichiaceae</taxon>
        <taxon>Kuraishia</taxon>
    </lineage>
</organism>
<dbReference type="PANTHER" id="PTHR12718">
    <property type="entry name" value="CELL CYCLE CONTROL PROTEIN CWF15"/>
    <property type="match status" value="1"/>
</dbReference>
<dbReference type="GO" id="GO:0000974">
    <property type="term" value="C:Prp19 complex"/>
    <property type="evidence" value="ECO:0007669"/>
    <property type="project" value="EnsemblFungi"/>
</dbReference>
<proteinExistence type="inferred from homology"/>
<evidence type="ECO:0000256" key="2">
    <source>
        <dbReference type="ARBA" id="ARBA00006644"/>
    </source>
</evidence>
<feature type="compositionally biased region" description="Basic and acidic residues" evidence="6">
    <location>
        <begin position="132"/>
        <end position="154"/>
    </location>
</feature>
<evidence type="ECO:0000256" key="4">
    <source>
        <dbReference type="ARBA" id="ARBA00022664"/>
    </source>
</evidence>
<dbReference type="OrthoDB" id="30179at2759"/>
<reference evidence="7" key="1">
    <citation type="submission" date="2013-12" db="EMBL/GenBank/DDBJ databases">
        <authorList>
            <person name="Genoscope - CEA"/>
        </authorList>
    </citation>
    <scope>NUCLEOTIDE SEQUENCE</scope>
    <source>
        <strain evidence="7">CBS 1993</strain>
    </source>
</reference>
<dbReference type="GO" id="GO:0003723">
    <property type="term" value="F:RNA binding"/>
    <property type="evidence" value="ECO:0007669"/>
    <property type="project" value="EnsemblFungi"/>
</dbReference>
<dbReference type="AlphaFoldDB" id="W6MKM3"/>
<evidence type="ECO:0000256" key="5">
    <source>
        <dbReference type="ARBA" id="ARBA00023187"/>
    </source>
</evidence>
<keyword evidence="4" id="KW-0507">mRNA processing</keyword>
<dbReference type="PANTHER" id="PTHR12718:SF2">
    <property type="entry name" value="SPLICEOSOME-ASSOCIATED PROTEIN CWC15 HOMOLOG"/>
    <property type="match status" value="1"/>
</dbReference>
<accession>W6MKM3</accession>
<dbReference type="GeneID" id="34518687"/>
<dbReference type="STRING" id="1382522.W6MKM3"/>
<evidence type="ECO:0000256" key="6">
    <source>
        <dbReference type="SAM" id="MobiDB-lite"/>
    </source>
</evidence>
<sequence length="215" mass="24649">MTTAHRPTFDPAKGREHSNKASIKHARELPGQTKLKFRKAIKRTHDDFDDEEQGQDGEEKAVKKVLRDEVAADGVKDLKEDLENSFNDTSSEREAESDHSDEDDSDGIDSEVSGSESGSDEDEDEEDEEELMREFAKIKAERAAEQEKREKEQQVQRAMQSNPLLATSEKKVRKSWRHETVFAKQQGSSVSKEDTYSNDALRSDQHKKFMNKYIR</sequence>
<feature type="compositionally biased region" description="Acidic residues" evidence="6">
    <location>
        <begin position="47"/>
        <end position="56"/>
    </location>
</feature>
<feature type="compositionally biased region" description="Acidic residues" evidence="6">
    <location>
        <begin position="118"/>
        <end position="131"/>
    </location>
</feature>
<dbReference type="GO" id="GO:0071014">
    <property type="term" value="C:post-mRNA release spliceosomal complex"/>
    <property type="evidence" value="ECO:0007669"/>
    <property type="project" value="EnsemblFungi"/>
</dbReference>
<keyword evidence="5" id="KW-0508">mRNA splicing</keyword>
<feature type="compositionally biased region" description="Basic and acidic residues" evidence="6">
    <location>
        <begin position="57"/>
        <end position="82"/>
    </location>
</feature>
<dbReference type="GO" id="GO:0045292">
    <property type="term" value="P:mRNA cis splicing, via spliceosome"/>
    <property type="evidence" value="ECO:0007669"/>
    <property type="project" value="TreeGrafter"/>
</dbReference>